<keyword evidence="1" id="KW-0175">Coiled coil</keyword>
<keyword evidence="4" id="KW-1185">Reference proteome</keyword>
<feature type="compositionally biased region" description="Low complexity" evidence="2">
    <location>
        <begin position="147"/>
        <end position="156"/>
    </location>
</feature>
<sequence>MDRWWDIVSSQPSQILSSTNPSLHVDFLGPLLRRTYTNSSSFAFTAFSALSRVNTDQMFLFFNRQERGHGRAISPVENKVPTYNRPGLGTQAGLTKAIPGNSVKDVTLSNRKAAAPITRSITRIMTSVSSPRELVAESLEILHMQDLPRSSPSLSESRSRTARAHRGHARSPSWCEAEHVEFSAGRRRREARSIPPVLLSEEGKKKENESTVIRTFRKSAMRGLRLDAVADSGGHWQIFLNHDDQREWIIETSAHDVRLTAQAKARQNKIVLRRQESFSESQSQVAEEFLDEKDTAVGREGDHHLSYSAGKATKNLNKAEYHTILDNLISDLLAVLYWPEYPALFHLKEVIESNMCEIPLEAALTEQAKTCTGVMQMEKKIKKVEKGLDRKRPELDMTEAHIVHLEGQLQNLQTRARNLQKELANMKRAANAMQDPVRCAAPQRRPHNTAPRTTAVLGAPMFIDTQGPALPQSHISFFSLRKVKKCGTVHTEPPTRFVANPSFVLNHNSVQDVSPPLHENGEDDNISRLDDDEFWIAGRVGGQEKDTAFHNRVPGPKPAATVVGPTADEFGMEGTVGLSKVSFQGPSTTAAACKKRPIAKKCNTRDNIKYHQLIQTSRWQMTR</sequence>
<evidence type="ECO:0000313" key="3">
    <source>
        <dbReference type="EMBL" id="KAJ7746814.1"/>
    </source>
</evidence>
<feature type="coiled-coil region" evidence="1">
    <location>
        <begin position="395"/>
        <end position="429"/>
    </location>
</feature>
<evidence type="ECO:0000313" key="4">
    <source>
        <dbReference type="Proteomes" id="UP001215280"/>
    </source>
</evidence>
<dbReference type="Proteomes" id="UP001215280">
    <property type="component" value="Unassembled WGS sequence"/>
</dbReference>
<protein>
    <submittedName>
        <fullName evidence="3">Uncharacterized protein</fullName>
    </submittedName>
</protein>
<evidence type="ECO:0000256" key="2">
    <source>
        <dbReference type="SAM" id="MobiDB-lite"/>
    </source>
</evidence>
<name>A0AAD7IQ98_9AGAR</name>
<dbReference type="EMBL" id="JARJLG010000097">
    <property type="protein sequence ID" value="KAJ7746814.1"/>
    <property type="molecule type" value="Genomic_DNA"/>
</dbReference>
<feature type="compositionally biased region" description="Basic residues" evidence="2">
    <location>
        <begin position="160"/>
        <end position="169"/>
    </location>
</feature>
<accession>A0AAD7IQ98</accession>
<dbReference type="AlphaFoldDB" id="A0AAD7IQ98"/>
<reference evidence="3" key="1">
    <citation type="submission" date="2023-03" db="EMBL/GenBank/DDBJ databases">
        <title>Massive genome expansion in bonnet fungi (Mycena s.s.) driven by repeated elements and novel gene families across ecological guilds.</title>
        <authorList>
            <consortium name="Lawrence Berkeley National Laboratory"/>
            <person name="Harder C.B."/>
            <person name="Miyauchi S."/>
            <person name="Viragh M."/>
            <person name="Kuo A."/>
            <person name="Thoen E."/>
            <person name="Andreopoulos B."/>
            <person name="Lu D."/>
            <person name="Skrede I."/>
            <person name="Drula E."/>
            <person name="Henrissat B."/>
            <person name="Morin E."/>
            <person name="Kohler A."/>
            <person name="Barry K."/>
            <person name="LaButti K."/>
            <person name="Morin E."/>
            <person name="Salamov A."/>
            <person name="Lipzen A."/>
            <person name="Mereny Z."/>
            <person name="Hegedus B."/>
            <person name="Baldrian P."/>
            <person name="Stursova M."/>
            <person name="Weitz H."/>
            <person name="Taylor A."/>
            <person name="Grigoriev I.V."/>
            <person name="Nagy L.G."/>
            <person name="Martin F."/>
            <person name="Kauserud H."/>
        </authorList>
    </citation>
    <scope>NUCLEOTIDE SEQUENCE</scope>
    <source>
        <strain evidence="3">CBHHK188m</strain>
    </source>
</reference>
<feature type="region of interest" description="Disordered" evidence="2">
    <location>
        <begin position="147"/>
        <end position="170"/>
    </location>
</feature>
<organism evidence="3 4">
    <name type="scientific">Mycena maculata</name>
    <dbReference type="NCBI Taxonomy" id="230809"/>
    <lineage>
        <taxon>Eukaryota</taxon>
        <taxon>Fungi</taxon>
        <taxon>Dikarya</taxon>
        <taxon>Basidiomycota</taxon>
        <taxon>Agaricomycotina</taxon>
        <taxon>Agaricomycetes</taxon>
        <taxon>Agaricomycetidae</taxon>
        <taxon>Agaricales</taxon>
        <taxon>Marasmiineae</taxon>
        <taxon>Mycenaceae</taxon>
        <taxon>Mycena</taxon>
    </lineage>
</organism>
<comment type="caution">
    <text evidence="3">The sequence shown here is derived from an EMBL/GenBank/DDBJ whole genome shotgun (WGS) entry which is preliminary data.</text>
</comment>
<proteinExistence type="predicted"/>
<gene>
    <name evidence="3" type="ORF">DFH07DRAFT_776320</name>
</gene>
<evidence type="ECO:0000256" key="1">
    <source>
        <dbReference type="SAM" id="Coils"/>
    </source>
</evidence>